<proteinExistence type="predicted"/>
<keyword evidence="7" id="KW-0548">Nucleotidyltransferase</keyword>
<keyword evidence="4" id="KW-0479">Metal-binding</keyword>
<dbReference type="Pfam" id="PF00098">
    <property type="entry name" value="zf-CCHC"/>
    <property type="match status" value="1"/>
</dbReference>
<dbReference type="SUPFAM" id="SSF57756">
    <property type="entry name" value="Retrovirus zinc finger-like domains"/>
    <property type="match status" value="1"/>
</dbReference>
<keyword evidence="4" id="KW-0863">Zinc-finger</keyword>
<evidence type="ECO:0000256" key="1">
    <source>
        <dbReference type="ARBA" id="ARBA00022670"/>
    </source>
</evidence>
<dbReference type="Gene3D" id="3.30.70.270">
    <property type="match status" value="1"/>
</dbReference>
<dbReference type="InterPro" id="IPR001878">
    <property type="entry name" value="Znf_CCHC"/>
</dbReference>
<evidence type="ECO:0000256" key="3">
    <source>
        <dbReference type="ARBA" id="ARBA00023125"/>
    </source>
</evidence>
<keyword evidence="7" id="KW-0695">RNA-directed DNA polymerase</keyword>
<gene>
    <name evidence="7" type="ORF">Tci_006055</name>
</gene>
<evidence type="ECO:0000313" key="7">
    <source>
        <dbReference type="EMBL" id="GEU34077.1"/>
    </source>
</evidence>
<dbReference type="PANTHER" id="PTHR46148">
    <property type="entry name" value="CHROMO DOMAIN-CONTAINING PROTEIN"/>
    <property type="match status" value="1"/>
</dbReference>
<dbReference type="InterPro" id="IPR056924">
    <property type="entry name" value="SH3_Tf2-1"/>
</dbReference>
<feature type="domain" description="CCHC-type" evidence="6">
    <location>
        <begin position="386"/>
        <end position="401"/>
    </location>
</feature>
<protein>
    <submittedName>
        <fullName evidence="7">Putative reverse transcriptase domain-containing protein</fullName>
    </submittedName>
</protein>
<keyword evidence="2" id="KW-0378">Hydrolase</keyword>
<dbReference type="GO" id="GO:0004190">
    <property type="term" value="F:aspartic-type endopeptidase activity"/>
    <property type="evidence" value="ECO:0007669"/>
    <property type="project" value="UniProtKB-KW"/>
</dbReference>
<keyword evidence="4" id="KW-0862">Zinc</keyword>
<dbReference type="InterPro" id="IPR043502">
    <property type="entry name" value="DNA/RNA_pol_sf"/>
</dbReference>
<dbReference type="FunFam" id="3.30.70.270:FF:000020">
    <property type="entry name" value="Transposon Tf2-6 polyprotein-like Protein"/>
    <property type="match status" value="1"/>
</dbReference>
<accession>A0A6L2JC11</accession>
<evidence type="ECO:0000259" key="6">
    <source>
        <dbReference type="PROSITE" id="PS50158"/>
    </source>
</evidence>
<sequence length="871" mass="98041">MSESIEACITRHAALLSPPLHVPSPPLPLLSPLTTIPTDTRTSLGYRAVGIRIRALLPSTSRSFNIPEADVPPLKRVCLTTPAPRFETRLTTALGRIKILEARDPEPQEGLAEAGSSWVSCMVINVVILLVILKKMAPKKRTTRATPATITTPTTTVTDAQLHALIDRGVVAALVERDTDKSRNSDNSSTEGVIGLTRWKFLDMVELPHEGCWTGCFLWNAMGGFEKDDHRMFPEEAAKVERYIGGLPNMIHSSVKASKPQLMQEAIKFATEMMDKKMLTHAERQAEHKRKFNDTSRNNQHQQQSFKRNNVARAYTARPGDKKPYGGTKSLCPKCNYHHDGPFTPKCTNYKKIGHWARDSKGRPVATNNNNNNQRAQRENARGITCFECRVQGHYKSDCPKLQNGNQGNRNRNGNVVAKAYAVRTVRTNPNSNVVTGSFLLNNRYASILYDNGVDRSFISTTFSSLIDIIPTTLDHGYDVELADSRIIWVNTLIQGCTLNFLNHPFNIDLMPVEMGSFNVIIGAEDKSKEKRLEDVPIVQDFPGVFLEDLSGLAGYYRRFIKGFSKIAKSLTKITQKKVKFDWGDKKEASFQIIKQKLCSALILALPKGSEDFVVYCDASIKGLGALLMQREKTLGMVGKDTYRWLSFHTTTVTMLVLKLPHSRHFMVGSVDTAKVGDAQLTDPELINETTEKIMKIKQRIQAARGCQNSCADVRHKTLEFQVGDRVMLKVSPWKGVVRFGKRGKLNPRYIRPFKILAKVGTIAYRLKLPEQLSRVHSTFHVSNLKKCLSDEPLAILLDEVHIDDKLRFIEEPVELIDSEVKRLKQSCIPIIKVRWTSRRGPEFAWERKDQFRKKYPQLFTTNAPSTNAAS</sequence>
<dbReference type="GO" id="GO:0008270">
    <property type="term" value="F:zinc ion binding"/>
    <property type="evidence" value="ECO:0007669"/>
    <property type="project" value="UniProtKB-KW"/>
</dbReference>
<dbReference type="GO" id="GO:0006508">
    <property type="term" value="P:proteolysis"/>
    <property type="evidence" value="ECO:0007669"/>
    <property type="project" value="UniProtKB-KW"/>
</dbReference>
<dbReference type="PANTHER" id="PTHR46148:SF59">
    <property type="entry name" value="NUCLEOTIDYLTRANSFERASE, RIBONUCLEASE H"/>
    <property type="match status" value="1"/>
</dbReference>
<keyword evidence="3" id="KW-0238">DNA-binding</keyword>
<dbReference type="Gene3D" id="4.10.60.10">
    <property type="entry name" value="Zinc finger, CCHC-type"/>
    <property type="match status" value="1"/>
</dbReference>
<dbReference type="Pfam" id="PF08284">
    <property type="entry name" value="RVP_2"/>
    <property type="match status" value="1"/>
</dbReference>
<dbReference type="GO" id="GO:0003677">
    <property type="term" value="F:DNA binding"/>
    <property type="evidence" value="ECO:0007669"/>
    <property type="project" value="UniProtKB-KW"/>
</dbReference>
<dbReference type="Pfam" id="PF24626">
    <property type="entry name" value="SH3_Tf2-1"/>
    <property type="match status" value="1"/>
</dbReference>
<feature type="compositionally biased region" description="Polar residues" evidence="5">
    <location>
        <begin position="295"/>
        <end position="308"/>
    </location>
</feature>
<feature type="region of interest" description="Disordered" evidence="5">
    <location>
        <begin position="281"/>
        <end position="323"/>
    </location>
</feature>
<organism evidence="7">
    <name type="scientific">Tanacetum cinerariifolium</name>
    <name type="common">Dalmatian daisy</name>
    <name type="synonym">Chrysanthemum cinerariifolium</name>
    <dbReference type="NCBI Taxonomy" id="118510"/>
    <lineage>
        <taxon>Eukaryota</taxon>
        <taxon>Viridiplantae</taxon>
        <taxon>Streptophyta</taxon>
        <taxon>Embryophyta</taxon>
        <taxon>Tracheophyta</taxon>
        <taxon>Spermatophyta</taxon>
        <taxon>Magnoliopsida</taxon>
        <taxon>eudicotyledons</taxon>
        <taxon>Gunneridae</taxon>
        <taxon>Pentapetalae</taxon>
        <taxon>asterids</taxon>
        <taxon>campanulids</taxon>
        <taxon>Asterales</taxon>
        <taxon>Asteraceae</taxon>
        <taxon>Asteroideae</taxon>
        <taxon>Anthemideae</taxon>
        <taxon>Anthemidinae</taxon>
        <taxon>Tanacetum</taxon>
    </lineage>
</organism>
<dbReference type="InterPro" id="IPR041577">
    <property type="entry name" value="RT_RNaseH_2"/>
</dbReference>
<keyword evidence="7" id="KW-0808">Transferase</keyword>
<name>A0A6L2JC11_TANCI</name>
<dbReference type="SUPFAM" id="SSF56672">
    <property type="entry name" value="DNA/RNA polymerases"/>
    <property type="match status" value="1"/>
</dbReference>
<comment type="caution">
    <text evidence="7">The sequence shown here is derived from an EMBL/GenBank/DDBJ whole genome shotgun (WGS) entry which is preliminary data.</text>
</comment>
<dbReference type="Pfam" id="PF17919">
    <property type="entry name" value="RT_RNaseH_2"/>
    <property type="match status" value="1"/>
</dbReference>
<evidence type="ECO:0000256" key="4">
    <source>
        <dbReference type="PROSITE-ProRule" id="PRU00047"/>
    </source>
</evidence>
<dbReference type="AlphaFoldDB" id="A0A6L2JC11"/>
<evidence type="ECO:0000256" key="2">
    <source>
        <dbReference type="ARBA" id="ARBA00022750"/>
    </source>
</evidence>
<dbReference type="SMART" id="SM00343">
    <property type="entry name" value="ZnF_C2HC"/>
    <property type="match status" value="2"/>
</dbReference>
<dbReference type="PROSITE" id="PS50158">
    <property type="entry name" value="ZF_CCHC"/>
    <property type="match status" value="1"/>
</dbReference>
<dbReference type="EMBL" id="BKCJ010000535">
    <property type="protein sequence ID" value="GEU34077.1"/>
    <property type="molecule type" value="Genomic_DNA"/>
</dbReference>
<dbReference type="InterPro" id="IPR043128">
    <property type="entry name" value="Rev_trsase/Diguanyl_cyclase"/>
</dbReference>
<reference evidence="7" key="1">
    <citation type="journal article" date="2019" name="Sci. Rep.">
        <title>Draft genome of Tanacetum cinerariifolium, the natural source of mosquito coil.</title>
        <authorList>
            <person name="Yamashiro T."/>
            <person name="Shiraishi A."/>
            <person name="Satake H."/>
            <person name="Nakayama K."/>
        </authorList>
    </citation>
    <scope>NUCLEOTIDE SEQUENCE</scope>
</reference>
<dbReference type="InterPro" id="IPR036875">
    <property type="entry name" value="Znf_CCHC_sf"/>
</dbReference>
<dbReference type="CDD" id="cd00303">
    <property type="entry name" value="retropepsin_like"/>
    <property type="match status" value="1"/>
</dbReference>
<keyword evidence="1" id="KW-0645">Protease</keyword>
<keyword evidence="2" id="KW-0064">Aspartyl protease</keyword>
<evidence type="ECO:0000256" key="5">
    <source>
        <dbReference type="SAM" id="MobiDB-lite"/>
    </source>
</evidence>
<dbReference type="GO" id="GO:0003964">
    <property type="term" value="F:RNA-directed DNA polymerase activity"/>
    <property type="evidence" value="ECO:0007669"/>
    <property type="project" value="UniProtKB-KW"/>
</dbReference>